<evidence type="ECO:0000313" key="2">
    <source>
        <dbReference type="Proteomes" id="UP001247620"/>
    </source>
</evidence>
<name>A0ABU1TBC4_9SPHI</name>
<accession>A0ABU1TBC4</accession>
<dbReference type="Proteomes" id="UP001247620">
    <property type="component" value="Unassembled WGS sequence"/>
</dbReference>
<organism evidence="1 2">
    <name type="scientific">Mucilaginibacter pocheonensis</name>
    <dbReference type="NCBI Taxonomy" id="398050"/>
    <lineage>
        <taxon>Bacteria</taxon>
        <taxon>Pseudomonadati</taxon>
        <taxon>Bacteroidota</taxon>
        <taxon>Sphingobacteriia</taxon>
        <taxon>Sphingobacteriales</taxon>
        <taxon>Sphingobacteriaceae</taxon>
        <taxon>Mucilaginibacter</taxon>
    </lineage>
</organism>
<dbReference type="RefSeq" id="WP_310096155.1">
    <property type="nucleotide sequence ID" value="NZ_JAVDUU010000002.1"/>
</dbReference>
<keyword evidence="2" id="KW-1185">Reference proteome</keyword>
<reference evidence="1 2" key="1">
    <citation type="submission" date="2023-07" db="EMBL/GenBank/DDBJ databases">
        <title>Sorghum-associated microbial communities from plants grown in Nebraska, USA.</title>
        <authorList>
            <person name="Schachtman D."/>
        </authorList>
    </citation>
    <scope>NUCLEOTIDE SEQUENCE [LARGE SCALE GENOMIC DNA]</scope>
    <source>
        <strain evidence="1 2">3262</strain>
    </source>
</reference>
<sequence>MKKLINKFLKPHPGTLSCYPVTKIYIFCPAASATGGPEALHQLGAHLKMLGFNAFMYYYFTSDKQLASALVHENYKKYNVPQADTLESRAEHIIILPETHLLPIFDENLKLIRKVIWWLSVVNYYITQKNLAESVKDERFSKLRQYFGGLGLTPLRWLKRQKNIVHISHSYFSKVHLLSKNIKPIGRISDYMNSAFFDLVNDASPKHDMIIYNPQKNDEFLDEIMQLTPKLNWVPVKDMTPVQVAHVMNSAKLYIDFGYHPGKERMPREACIMRCCLIVGKSGSAAYQEDMPIPDKYRFEKSRDQIPVIIQRINECLTRYDELVIDFKPYREALYHEEEEFTADIKKIFIKVIR</sequence>
<protein>
    <submittedName>
        <fullName evidence="1">Uncharacterized protein</fullName>
    </submittedName>
</protein>
<proteinExistence type="predicted"/>
<comment type="caution">
    <text evidence="1">The sequence shown here is derived from an EMBL/GenBank/DDBJ whole genome shotgun (WGS) entry which is preliminary data.</text>
</comment>
<evidence type="ECO:0000313" key="1">
    <source>
        <dbReference type="EMBL" id="MDR6942700.1"/>
    </source>
</evidence>
<gene>
    <name evidence="1" type="ORF">J2W55_002542</name>
</gene>
<dbReference type="EMBL" id="JAVDUU010000002">
    <property type="protein sequence ID" value="MDR6942700.1"/>
    <property type="molecule type" value="Genomic_DNA"/>
</dbReference>